<dbReference type="PANTHER" id="PTHR12705:SF0">
    <property type="entry name" value="ORIGIN RECOGNITION COMPLEX SUBUNIT 5"/>
    <property type="match status" value="1"/>
</dbReference>
<dbReference type="AlphaFoldDB" id="A0A6A6VX65"/>
<evidence type="ECO:0000256" key="2">
    <source>
        <dbReference type="ARBA" id="ARBA00022705"/>
    </source>
</evidence>
<dbReference type="GO" id="GO:0005664">
    <property type="term" value="C:nuclear origin of replication recognition complex"/>
    <property type="evidence" value="ECO:0007669"/>
    <property type="project" value="TreeGrafter"/>
</dbReference>
<dbReference type="Pfam" id="PF14630">
    <property type="entry name" value="ORC5_C"/>
    <property type="match status" value="1"/>
</dbReference>
<dbReference type="InterPro" id="IPR047088">
    <property type="entry name" value="ORC5_C"/>
</dbReference>
<dbReference type="GO" id="GO:0006270">
    <property type="term" value="P:DNA replication initiation"/>
    <property type="evidence" value="ECO:0007669"/>
    <property type="project" value="TreeGrafter"/>
</dbReference>
<dbReference type="Gene3D" id="1.10.8.60">
    <property type="match status" value="1"/>
</dbReference>
<keyword evidence="3" id="KW-0539">Nucleus</keyword>
<dbReference type="InterPro" id="IPR048866">
    <property type="entry name" value="ORC5_lid"/>
</dbReference>
<keyword evidence="7" id="KW-1185">Reference proteome</keyword>
<accession>A0A6A6VX65</accession>
<dbReference type="RefSeq" id="XP_033597643.1">
    <property type="nucleotide sequence ID" value="XM_033739103.1"/>
</dbReference>
<dbReference type="GO" id="GO:0003688">
    <property type="term" value="F:DNA replication origin binding"/>
    <property type="evidence" value="ECO:0007669"/>
    <property type="project" value="TreeGrafter"/>
</dbReference>
<evidence type="ECO:0000256" key="3">
    <source>
        <dbReference type="ARBA" id="ARBA00023242"/>
    </source>
</evidence>
<dbReference type="Pfam" id="PF21639">
    <property type="entry name" value="ORC5_lid"/>
    <property type="match status" value="1"/>
</dbReference>
<evidence type="ECO:0000259" key="5">
    <source>
        <dbReference type="Pfam" id="PF21639"/>
    </source>
</evidence>
<reference evidence="6" key="1">
    <citation type="journal article" date="2020" name="Stud. Mycol.">
        <title>101 Dothideomycetes genomes: a test case for predicting lifestyles and emergence of pathogens.</title>
        <authorList>
            <person name="Haridas S."/>
            <person name="Albert R."/>
            <person name="Binder M."/>
            <person name="Bloem J."/>
            <person name="Labutti K."/>
            <person name="Salamov A."/>
            <person name="Andreopoulos B."/>
            <person name="Baker S."/>
            <person name="Barry K."/>
            <person name="Bills G."/>
            <person name="Bluhm B."/>
            <person name="Cannon C."/>
            <person name="Castanera R."/>
            <person name="Culley D."/>
            <person name="Daum C."/>
            <person name="Ezra D."/>
            <person name="Gonzalez J."/>
            <person name="Henrissat B."/>
            <person name="Kuo A."/>
            <person name="Liang C."/>
            <person name="Lipzen A."/>
            <person name="Lutzoni F."/>
            <person name="Magnuson J."/>
            <person name="Mondo S."/>
            <person name="Nolan M."/>
            <person name="Ohm R."/>
            <person name="Pangilinan J."/>
            <person name="Park H.-J."/>
            <person name="Ramirez L."/>
            <person name="Alfaro M."/>
            <person name="Sun H."/>
            <person name="Tritt A."/>
            <person name="Yoshinaga Y."/>
            <person name="Zwiers L.-H."/>
            <person name="Turgeon B."/>
            <person name="Goodwin S."/>
            <person name="Spatafora J."/>
            <person name="Crous P."/>
            <person name="Grigoriev I."/>
        </authorList>
    </citation>
    <scope>NUCLEOTIDE SEQUENCE</scope>
    <source>
        <strain evidence="6">CBS 121739</strain>
    </source>
</reference>
<dbReference type="PANTHER" id="PTHR12705">
    <property type="entry name" value="ORIGIN RECOGNITION COMPLEX SUBUNIT 5"/>
    <property type="match status" value="1"/>
</dbReference>
<protein>
    <recommendedName>
        <fullName evidence="8">Orc1-like AAA ATPase domain-containing protein</fullName>
    </recommendedName>
</protein>
<dbReference type="Proteomes" id="UP000799437">
    <property type="component" value="Unassembled WGS sequence"/>
</dbReference>
<organism evidence="6 7">
    <name type="scientific">Pseudovirgaria hyperparasitica</name>
    <dbReference type="NCBI Taxonomy" id="470096"/>
    <lineage>
        <taxon>Eukaryota</taxon>
        <taxon>Fungi</taxon>
        <taxon>Dikarya</taxon>
        <taxon>Ascomycota</taxon>
        <taxon>Pezizomycotina</taxon>
        <taxon>Dothideomycetes</taxon>
        <taxon>Dothideomycetes incertae sedis</taxon>
        <taxon>Acrospermales</taxon>
        <taxon>Acrospermaceae</taxon>
        <taxon>Pseudovirgaria</taxon>
    </lineage>
</organism>
<name>A0A6A6VX65_9PEZI</name>
<dbReference type="Gene3D" id="3.40.50.300">
    <property type="entry name" value="P-loop containing nucleotide triphosphate hydrolases"/>
    <property type="match status" value="1"/>
</dbReference>
<feature type="domain" description="ORC5 lid" evidence="5">
    <location>
        <begin position="231"/>
        <end position="290"/>
    </location>
</feature>
<evidence type="ECO:0008006" key="8">
    <source>
        <dbReference type="Google" id="ProtNLM"/>
    </source>
</evidence>
<dbReference type="EMBL" id="ML996578">
    <property type="protein sequence ID" value="KAF2755192.1"/>
    <property type="molecule type" value="Genomic_DNA"/>
</dbReference>
<sequence length="460" mass="51428">MVVTLNERLPCRTSQIRQLKNLFSVLYTSVRRNVLLTIVQPSYPAPSVLVAYGLECTGKTSVVKGALEDGQTPHAFIVSRECITGRHMLEQTVTACIYAVEATTHTKIDRALYSRCENISALVVHLQQLLQNVPHMTLVFDGVDKQRESPPTLLPALSRMTEFVPKLSVIFIVSVPKPRFLHTVGIPHVHFPPYTKDETIRILSNRDSGDLLEFSEERSHKCSSEDVLTLWTRFLTVLWDSLGKGAARDLGSFTVLAEKLWKPFTEPVLDGTYGPRDFSRIMVSRRGLFQNEDILIDSIIPKATEERSTVTSKLSHALPYYSKYLLCAAYLASFNPARSDAIHFMKSTDKRRRKKGGATSGRIAKNRKIARHLLSPSLFALDRLLAILHSIIPHTIPQTADIYTQVATLASLRLLLRSGASSGDVLDPACKWRVNFGLDYVMTLGRTVGFELSDYLASAD</sequence>
<gene>
    <name evidence="6" type="ORF">EJ05DRAFT_125888</name>
</gene>
<proteinExistence type="predicted"/>
<evidence type="ECO:0000259" key="4">
    <source>
        <dbReference type="Pfam" id="PF14630"/>
    </source>
</evidence>
<evidence type="ECO:0000313" key="7">
    <source>
        <dbReference type="Proteomes" id="UP000799437"/>
    </source>
</evidence>
<dbReference type="InterPro" id="IPR027417">
    <property type="entry name" value="P-loop_NTPase"/>
</dbReference>
<dbReference type="InterPro" id="IPR020796">
    <property type="entry name" value="ORC5"/>
</dbReference>
<feature type="domain" description="Origin recognition complex subunit 5 C-terminal" evidence="4">
    <location>
        <begin position="318"/>
        <end position="456"/>
    </location>
</feature>
<keyword evidence="2" id="KW-0235">DNA replication</keyword>
<dbReference type="SUPFAM" id="SSF52540">
    <property type="entry name" value="P-loop containing nucleoside triphosphate hydrolases"/>
    <property type="match status" value="1"/>
</dbReference>
<dbReference type="GeneID" id="54480157"/>
<evidence type="ECO:0000256" key="1">
    <source>
        <dbReference type="ARBA" id="ARBA00004123"/>
    </source>
</evidence>
<comment type="subcellular location">
    <subcellularLocation>
        <location evidence="1">Nucleus</location>
    </subcellularLocation>
</comment>
<evidence type="ECO:0000313" key="6">
    <source>
        <dbReference type="EMBL" id="KAF2755192.1"/>
    </source>
</evidence>
<dbReference type="OrthoDB" id="365981at2759"/>